<dbReference type="EMBL" id="RZHH01000002">
    <property type="protein sequence ID" value="RYJ14819.1"/>
    <property type="molecule type" value="Genomic_DNA"/>
</dbReference>
<feature type="transmembrane region" description="Helical" evidence="1">
    <location>
        <begin position="7"/>
        <end position="25"/>
    </location>
</feature>
<feature type="domain" description="DUF58" evidence="2">
    <location>
        <begin position="183"/>
        <end position="229"/>
    </location>
</feature>
<protein>
    <submittedName>
        <fullName evidence="3">DUF58 domain-containing protein</fullName>
    </submittedName>
</protein>
<evidence type="ECO:0000313" key="3">
    <source>
        <dbReference type="EMBL" id="RYJ14819.1"/>
    </source>
</evidence>
<comment type="caution">
    <text evidence="3">The sequence shown here is derived from an EMBL/GenBank/DDBJ whole genome shotgun (WGS) entry which is preliminary data.</text>
</comment>
<accession>A0A482TS58</accession>
<dbReference type="RefSeq" id="WP_129785167.1">
    <property type="nucleotide sequence ID" value="NZ_RZHH01000002.1"/>
</dbReference>
<keyword evidence="1" id="KW-0472">Membrane</keyword>
<dbReference type="PANTHER" id="PTHR34351">
    <property type="entry name" value="SLR1927 PROTEIN-RELATED"/>
    <property type="match status" value="1"/>
</dbReference>
<proteinExistence type="predicted"/>
<keyword evidence="1" id="KW-1133">Transmembrane helix</keyword>
<dbReference type="InterPro" id="IPR002881">
    <property type="entry name" value="DUF58"/>
</dbReference>
<gene>
    <name evidence="3" type="ORF">ELS19_13220</name>
</gene>
<sequence length="339" mass="35917">MRLTRRGYAVCGVVATAIALSIGFGPRSLNAIVIPAVVALAAAILQVRRAPVPAVERTVPNDDVPDTTGTVTLSFDTERSYPATVLDALPLGLDGDAEGETLVGDDTFAYEVTYRKRGEYELGPATIVATDVLGLVERELLAPGTDSVLVFPRVRRLSTAARHDLWSLYDAQISPRREEFDGLREYVRGDSLRDVHWKSTAKRDDLIVKEFVAETDASSVHIAAGAARTASDRMAEAAATLCLTFVTSGIPVTLSTPSGVVEATAGDDRQLLEHLARADGGAVPDDAADVVITASEAATRVRYGDSETTFEMLVAETGRANGHFAGGQTGREATGVTTS</sequence>
<evidence type="ECO:0000259" key="2">
    <source>
        <dbReference type="Pfam" id="PF01882"/>
    </source>
</evidence>
<evidence type="ECO:0000256" key="1">
    <source>
        <dbReference type="SAM" id="Phobius"/>
    </source>
</evidence>
<organism evidence="3 4">
    <name type="scientific">Halogeometricum borinquense</name>
    <dbReference type="NCBI Taxonomy" id="60847"/>
    <lineage>
        <taxon>Archaea</taxon>
        <taxon>Methanobacteriati</taxon>
        <taxon>Methanobacteriota</taxon>
        <taxon>Stenosarchaea group</taxon>
        <taxon>Halobacteria</taxon>
        <taxon>Halobacteriales</taxon>
        <taxon>Haloferacaceae</taxon>
        <taxon>Halogeometricum</taxon>
    </lineage>
</organism>
<reference evidence="3 4" key="1">
    <citation type="submission" date="2018-12" db="EMBL/GenBank/DDBJ databases">
        <title>Genome analysis provides insights into bioremediation potentialities of Halogeometricum borinquense strain N11.</title>
        <authorList>
            <person name="Najjari A."/>
            <person name="Youssef N."/>
            <person name="Fhoula I."/>
            <person name="Ben Dhia O."/>
            <person name="Mahjoubi M."/>
            <person name="Ouzari H.I."/>
            <person name="Cherif A."/>
        </authorList>
    </citation>
    <scope>NUCLEOTIDE SEQUENCE [LARGE SCALE GENOMIC DNA]</scope>
    <source>
        <strain evidence="3 4">N11</strain>
    </source>
</reference>
<keyword evidence="1" id="KW-0812">Transmembrane</keyword>
<dbReference type="AlphaFoldDB" id="A0A482TS58"/>
<dbReference type="Pfam" id="PF01882">
    <property type="entry name" value="DUF58"/>
    <property type="match status" value="1"/>
</dbReference>
<evidence type="ECO:0000313" key="4">
    <source>
        <dbReference type="Proteomes" id="UP000294028"/>
    </source>
</evidence>
<name>A0A482TS58_9EURY</name>
<dbReference type="Proteomes" id="UP000294028">
    <property type="component" value="Unassembled WGS sequence"/>
</dbReference>